<dbReference type="Proteomes" id="UP000604825">
    <property type="component" value="Unassembled WGS sequence"/>
</dbReference>
<dbReference type="InterPro" id="IPR041679">
    <property type="entry name" value="DNA2/NAM7-like_C"/>
</dbReference>
<dbReference type="PANTHER" id="PTHR21529">
    <property type="entry name" value="MAMMARY TURMOR VIRUS RECEPTOR HOMOLOG 1, 2 MTVR1, 2"/>
    <property type="match status" value="1"/>
</dbReference>
<dbReference type="Pfam" id="PF13087">
    <property type="entry name" value="AAA_12"/>
    <property type="match status" value="1"/>
</dbReference>
<evidence type="ECO:0000259" key="8">
    <source>
        <dbReference type="Pfam" id="PF13087"/>
    </source>
</evidence>
<feature type="compositionally biased region" description="Basic and acidic residues" evidence="5">
    <location>
        <begin position="2684"/>
        <end position="2693"/>
    </location>
</feature>
<dbReference type="GO" id="GO:0004386">
    <property type="term" value="F:helicase activity"/>
    <property type="evidence" value="ECO:0007669"/>
    <property type="project" value="UniProtKB-KW"/>
</dbReference>
<dbReference type="Gene3D" id="3.40.50.300">
    <property type="entry name" value="P-loop containing nucleotide triphosphate hydrolases"/>
    <property type="match status" value="4"/>
</dbReference>
<dbReference type="CDD" id="cd18808">
    <property type="entry name" value="SF1_C_Upf1"/>
    <property type="match status" value="1"/>
</dbReference>
<feature type="region of interest" description="Disordered" evidence="5">
    <location>
        <begin position="2684"/>
        <end position="2757"/>
    </location>
</feature>
<dbReference type="InterPro" id="IPR039904">
    <property type="entry name" value="TRANK1"/>
</dbReference>
<keyword evidence="1" id="KW-0547">Nucleotide-binding</keyword>
<dbReference type="InterPro" id="IPR045529">
    <property type="entry name" value="DUF6469"/>
</dbReference>
<dbReference type="OrthoDB" id="3156807at2759"/>
<dbReference type="FunFam" id="3.40.50.300:FF:000326">
    <property type="entry name" value="P-loop containing nucleoside triphosphate hydrolase"/>
    <property type="match status" value="1"/>
</dbReference>
<dbReference type="Pfam" id="PF13086">
    <property type="entry name" value="AAA_11"/>
    <property type="match status" value="1"/>
</dbReference>
<evidence type="ECO:0000256" key="5">
    <source>
        <dbReference type="SAM" id="MobiDB-lite"/>
    </source>
</evidence>
<evidence type="ECO:0000256" key="3">
    <source>
        <dbReference type="ARBA" id="ARBA00022806"/>
    </source>
</evidence>
<evidence type="ECO:0000313" key="10">
    <source>
        <dbReference type="EMBL" id="CAD6262452.1"/>
    </source>
</evidence>
<feature type="domain" description="DUF6469" evidence="9">
    <location>
        <begin position="92"/>
        <end position="197"/>
    </location>
</feature>
<reference evidence="10" key="1">
    <citation type="submission" date="2020-10" db="EMBL/GenBank/DDBJ databases">
        <authorList>
            <person name="Han B."/>
            <person name="Lu T."/>
            <person name="Zhao Q."/>
            <person name="Huang X."/>
            <person name="Zhao Y."/>
        </authorList>
    </citation>
    <scope>NUCLEOTIDE SEQUENCE</scope>
</reference>
<dbReference type="SUPFAM" id="SSF52540">
    <property type="entry name" value="P-loop containing nucleoside triphosphate hydrolases"/>
    <property type="match status" value="2"/>
</dbReference>
<evidence type="ECO:0000259" key="9">
    <source>
        <dbReference type="Pfam" id="PF20073"/>
    </source>
</evidence>
<keyword evidence="6" id="KW-0472">Membrane</keyword>
<dbReference type="GO" id="GO:0016787">
    <property type="term" value="F:hydrolase activity"/>
    <property type="evidence" value="ECO:0007669"/>
    <property type="project" value="UniProtKB-KW"/>
</dbReference>
<evidence type="ECO:0008006" key="12">
    <source>
        <dbReference type="Google" id="ProtNLM"/>
    </source>
</evidence>
<evidence type="ECO:0000313" key="11">
    <source>
        <dbReference type="Proteomes" id="UP000604825"/>
    </source>
</evidence>
<dbReference type="EMBL" id="CAJGYO010000012">
    <property type="protein sequence ID" value="CAD6262452.1"/>
    <property type="molecule type" value="Genomic_DNA"/>
</dbReference>
<dbReference type="InterPro" id="IPR047187">
    <property type="entry name" value="SF1_C_Upf1"/>
</dbReference>
<comment type="caution">
    <text evidence="10">The sequence shown here is derived from an EMBL/GenBank/DDBJ whole genome shotgun (WGS) entry which is preliminary data.</text>
</comment>
<feature type="domain" description="DNA2/NAM7 helicase helicase" evidence="7">
    <location>
        <begin position="244"/>
        <end position="596"/>
    </location>
</feature>
<dbReference type="InterPro" id="IPR041677">
    <property type="entry name" value="DNA2/NAM7_AAA_11"/>
</dbReference>
<keyword evidence="4" id="KW-0067">ATP-binding</keyword>
<evidence type="ECO:0000256" key="6">
    <source>
        <dbReference type="SAM" id="Phobius"/>
    </source>
</evidence>
<evidence type="ECO:0000259" key="7">
    <source>
        <dbReference type="Pfam" id="PF13086"/>
    </source>
</evidence>
<keyword evidence="11" id="KW-1185">Reference proteome</keyword>
<keyword evidence="6" id="KW-1133">Transmembrane helix</keyword>
<evidence type="ECO:0000256" key="1">
    <source>
        <dbReference type="ARBA" id="ARBA00022741"/>
    </source>
</evidence>
<evidence type="ECO:0000256" key="4">
    <source>
        <dbReference type="ARBA" id="ARBA00022840"/>
    </source>
</evidence>
<keyword evidence="2" id="KW-0378">Hydrolase</keyword>
<name>A0A811QWK2_9POAL</name>
<accession>A0A811QWK2</accession>
<dbReference type="GO" id="GO:0005694">
    <property type="term" value="C:chromosome"/>
    <property type="evidence" value="ECO:0007669"/>
    <property type="project" value="UniProtKB-ARBA"/>
</dbReference>
<dbReference type="Pfam" id="PF20073">
    <property type="entry name" value="DUF6469"/>
    <property type="match status" value="1"/>
</dbReference>
<gene>
    <name evidence="10" type="ORF">NCGR_LOCUS45795</name>
</gene>
<keyword evidence="6" id="KW-0812">Transmembrane</keyword>
<proteinExistence type="predicted"/>
<feature type="transmembrane region" description="Helical" evidence="6">
    <location>
        <begin position="2425"/>
        <end position="2446"/>
    </location>
</feature>
<sequence>MREDRGGDMAEEERERDLGDIVLSWSVQEIINDDLYKGKVEKIPFSFSSLDDYLTSYIAPLIEETRSGLSSCLEQIAEAPSSKILSMEVAGKSGLYFMDVDFWDNGAGFSTETYTARNGDIFILSSMKPEAADDFNRYGLTYCLAMVTEVSMNDEYQKGFKVKVSNDTGLEGNFSKLVHATFLDNIMTNIRIWKALCFDSSMNNNFTIIRSLLAPRNMGEDVCSVCAKKDDCLTSFAEQLLLVNLNQSQVDAIESIISAVRCRHLNLMKLIWGPPGTGKTKTVSAILWALACLKCRTLTCAPTNVAVVGVCTRFLQNLKEFNKQIDKTGLPLSLGDVLLLGNKYNMDITEELQEVFLDYRADELTECFSSLSGWRYIIASMISFFEDCGSRYDMLLEDDGSSDSVCFLDFLKKQFDVSAKAVKKCMMTLWVHLPGKCFSHENVSNISMVLSLLEKIDALLCDGDLTDESVKRGFDFRSTENSIYAEPISYIEKELGGARSLCLKLLKDLQNSLNLPVGKDRNWIQNYCMRNATLIFCTASSSYRLHNAEIAPLDVLIVDEAAQVKECELVIPLRLRWLKHVVLVGDDCQLRPLVRSQVCKEAGFGISLFERLVILNFEKHLLNIQYRMSPCISLFPNAKFYEKKILDGPNVHSSSYNKDYTGLLFGCYAFINITDGREEKEGAGNSWRNLVEVAVVLHLIQTIFKYWRKRGQGISIGVVSPYSSQVAAIKDRLGKKYDTSDGFHVRVKSIDGFQGEEDDIIILSTVRSNERGNVGFLADNQRTNVALTRARHCLWILGNANTLYKSGTVWTDLVADAERRKCISSATNDPELCKLILHVKSELDELDDLLCSNSAVFSNTRWKVVLSDNFRRSFMKLKSPLLRREVLQKLVKLGGGWRTPIKNLDVTDAFQLAKAYRIRDLYLVWSTDLEKNERYFQIIRVWDLLSHQHVARTVQHLENLFSMYTDDYLDHCRRVQIKAKLEVPIVWDAEHDIVRYKKDCRVDDQEDHDHVDTSCDLENTKVSESFLLMKFYSLSSGVAKHLLTATDGTEIEIPFELTDEEEVIIRFPLTSFILGRSGTGKTTVLTMKLYQIEQHSLIASQGIELDEVDLSVADPKNWLAMDTSKRESFVKQVLITVSPKLCSAIKNHICRLKRFGSGEVSDQPNTLHMHDVIDDLEEFTDVPDNFSDLQHEHYPLTITYRKFLMMLDGTLQTSFFDMFYGDFKPSIERGHSKTRALQAFIESKEVTFEKFAAFYWPHFNGEVTKKLDASTVFTEIISHIKGGYKANMPCNGKLERLDYVMLSDKRFSSLNSKMREKIYDVFLDYESMKRTAREFDMSDFVNSLHRSLVSEGYDGALVDFIYIDEVQDLTMSQIALLKYVCRNFKEGFVFAGDTAQTIARGVDFRFEDVRSLFYTSFLSETEACNQVTKHGKQARLTDMFQLSQNFRTHCGVLRMAQSIMSLLYYFFPSCVDKLNPETGLVYGEAPVLLESGNDENAIMAIFGESRGEHGDQHGFGAEQVILVRDDATKKQIVNLVGKQALVLTIVECKGLEFQDVLLYNFFSSSPLRNKWRVVYDYMKTRDVMSSSEVISHPGFDRNKHYLLCSELKQLYVAITRTRQRLWICENADDYCQPMFDYWKKLCIVEIRLLDSSLIQAMQTGSSADDWRLRGTKLFNEGQFEMATMCFEKAGDAYREKWARAAGLLATADRVISTNLEMGQASLQKASEIYESIGMHEKAATCYIKLGDYKRAGMLYMEKFGTKRLEDAGDCFAITECWTLAAEVYFKARCYTKCFSCCSKGKELYLGLQFLRQIEKEQCENFNSDFAAVRKTYLENCALHYFERGDIKHMMPYVKDFNSMDHIRAFLNSRNLLDELLSIEMEMGNFLEAADIAERKGDVLLEVNILEKAESFVNATQLLLLYITANSLWSPYSRGWPPKSFAEKEQLLTKVKEMAKKVSEDFFCFACFGADLLSDSHKSLASLTYSLLEGKKCGNLLIELISARYIIDVHLQSQTSGYNLELEPGFEDELCYNMLACNQMSLETLACIWNQWRLILVKVLAHLYPSEDLKSNDSAAMCEDLCAKFFGLRKDSGNRYVVLNMDSGWLTNTGRSSLEQDGNRCWLDTVHCQSCARNFLVNELSSVGLSVLHKLASIIEASRKKASSPYSQWRSTVIIYDIAMFLKDSECCMAKSSKKLRNPFILCEQNFFELLFRTWGDETAESFFYILDSPPAYGLIVDSLGSHTRAGNRNLTHGHLGRIAMYLLYTAKSDDMLNLRLEQYLNRDSEWAYFFQSLKIFLDSGVERCSLVKNFKLALEFTFDASWRSETDYMSPICYMNLMECLGFFALSCYMLNGCVLCTKSLLVKMLKCRTSKAYLGACLVSGPGDQDLDLDHMAFASGRFIRRSIMDILANKQAIQEWVRKTTPAITYVPVLLRLVIMLYMVTLTLQFGDCYEVTTFLYKCRIFKDLPPDFSKKIVPTLNFKSGTVTHFTRIFGDALAAIGNPMVVLGLPKGPLISQGLNAYRISNTDLSDVNKVIALLCPEQKSPMQKGTKTWNVTSGNLPIARIQDNEMVSRIEMHLSDESISFWEKFESFQVFMHGQKDAMVIIQFLENLLSWLELRDPPENIDAQLFEEVRHICSQFQEKYFRDKKACLTVEDLYSMWNDGEKKLQKIISFLRHEKASGKESVRMKDKAPAAQFPTDMGDEWSGCSDNEPDTGGSDAVEPAKEEAPVSCTTSKKKAQNQKNKKKSKKKRGGKK</sequence>
<dbReference type="PANTHER" id="PTHR21529:SF4">
    <property type="entry name" value="TPR AND ANKYRIN REPEAT-CONTAINING PROTEIN 1"/>
    <property type="match status" value="1"/>
</dbReference>
<feature type="transmembrane region" description="Helical" evidence="6">
    <location>
        <begin position="2341"/>
        <end position="2362"/>
    </location>
</feature>
<feature type="domain" description="DNA2/NAM7 helicase-like C-terminal" evidence="8">
    <location>
        <begin position="606"/>
        <end position="800"/>
    </location>
</feature>
<dbReference type="SUPFAM" id="SSF48452">
    <property type="entry name" value="TPR-like"/>
    <property type="match status" value="1"/>
</dbReference>
<organism evidence="10 11">
    <name type="scientific">Miscanthus lutarioriparius</name>
    <dbReference type="NCBI Taxonomy" id="422564"/>
    <lineage>
        <taxon>Eukaryota</taxon>
        <taxon>Viridiplantae</taxon>
        <taxon>Streptophyta</taxon>
        <taxon>Embryophyta</taxon>
        <taxon>Tracheophyta</taxon>
        <taxon>Spermatophyta</taxon>
        <taxon>Magnoliopsida</taxon>
        <taxon>Liliopsida</taxon>
        <taxon>Poales</taxon>
        <taxon>Poaceae</taxon>
        <taxon>PACMAD clade</taxon>
        <taxon>Panicoideae</taxon>
        <taxon>Andropogonodae</taxon>
        <taxon>Andropogoneae</taxon>
        <taxon>Saccharinae</taxon>
        <taxon>Miscanthus</taxon>
    </lineage>
</organism>
<evidence type="ECO:0000256" key="2">
    <source>
        <dbReference type="ARBA" id="ARBA00022801"/>
    </source>
</evidence>
<protein>
    <recommendedName>
        <fullName evidence="12">UvrD-like helicase ATP-binding domain-containing protein</fullName>
    </recommendedName>
</protein>
<dbReference type="GO" id="GO:0005524">
    <property type="term" value="F:ATP binding"/>
    <property type="evidence" value="ECO:0007669"/>
    <property type="project" value="UniProtKB-KW"/>
</dbReference>
<dbReference type="InterPro" id="IPR011990">
    <property type="entry name" value="TPR-like_helical_dom_sf"/>
</dbReference>
<keyword evidence="3" id="KW-0347">Helicase</keyword>
<feature type="compositionally biased region" description="Basic residues" evidence="5">
    <location>
        <begin position="2736"/>
        <end position="2757"/>
    </location>
</feature>
<dbReference type="InterPro" id="IPR027417">
    <property type="entry name" value="P-loop_NTPase"/>
</dbReference>